<dbReference type="EMBL" id="JXJU01000006">
    <property type="protein sequence ID" value="PCR99772.1"/>
    <property type="molecule type" value="Genomic_DNA"/>
</dbReference>
<dbReference type="OrthoDB" id="9812484at2"/>
<dbReference type="Gene3D" id="1.10.357.10">
    <property type="entry name" value="Tetracycline Repressor, domain 2"/>
    <property type="match status" value="1"/>
</dbReference>
<comment type="caution">
    <text evidence="2">The sequence shown here is derived from an EMBL/GenBank/DDBJ whole genome shotgun (WGS) entry which is preliminary data.</text>
</comment>
<sequence length="191" mass="23063">MPKETYFSLPGEKRNRVYQACKLEFETHSYQDAKVMHVVKALNISRGSFYQYFEDLKDCYFFVLSNETIELHQLFIDLVKVYSIDEALEKYKFLLLEQLIRGENYEIYRHRFLDWNYDLDHAWKQKATGTFHSSKSNNPITQVLKSVVHDLVYRLFSENWDEETFIEHYEKEIEVVCIGLEAYYKNMKSHH</sequence>
<dbReference type="InterPro" id="IPR049443">
    <property type="entry name" value="TetR_YgfC-like_C"/>
</dbReference>
<feature type="domain" description="Tetracyclin repressor YgfC-like C-terminal" evidence="1">
    <location>
        <begin position="86"/>
        <end position="177"/>
    </location>
</feature>
<dbReference type="AlphaFoldDB" id="A0A2A5RKR8"/>
<dbReference type="InterPro" id="IPR009057">
    <property type="entry name" value="Homeodomain-like_sf"/>
</dbReference>
<dbReference type="STRING" id="1291764.GCA_001311235_01776"/>
<proteinExistence type="predicted"/>
<accession>A0A2A5RKR8</accession>
<protein>
    <submittedName>
        <fullName evidence="2">TetR family transcriptional regulator</fullName>
    </submittedName>
</protein>
<keyword evidence="3" id="KW-1185">Reference proteome</keyword>
<dbReference type="SUPFAM" id="SSF46689">
    <property type="entry name" value="Homeodomain-like"/>
    <property type="match status" value="1"/>
</dbReference>
<gene>
    <name evidence="2" type="ORF">RT41_GL001578</name>
</gene>
<dbReference type="Proteomes" id="UP000218181">
    <property type="component" value="Unassembled WGS sequence"/>
</dbReference>
<evidence type="ECO:0000259" key="1">
    <source>
        <dbReference type="Pfam" id="PF21626"/>
    </source>
</evidence>
<evidence type="ECO:0000313" key="2">
    <source>
        <dbReference type="EMBL" id="PCR99772.1"/>
    </source>
</evidence>
<dbReference type="RefSeq" id="WP_096818096.1">
    <property type="nucleotide sequence ID" value="NZ_JXJU01000006.1"/>
</dbReference>
<organism evidence="2 3">
    <name type="scientific">Lactococcus fujiensis JCM 16395</name>
    <dbReference type="NCBI Taxonomy" id="1291764"/>
    <lineage>
        <taxon>Bacteria</taxon>
        <taxon>Bacillati</taxon>
        <taxon>Bacillota</taxon>
        <taxon>Bacilli</taxon>
        <taxon>Lactobacillales</taxon>
        <taxon>Streptococcaceae</taxon>
        <taxon>Lactococcus</taxon>
    </lineage>
</organism>
<reference evidence="2 3" key="1">
    <citation type="submission" date="2014-12" db="EMBL/GenBank/DDBJ databases">
        <title>Draft genome sequences of 10 type strains of Lactococcus.</title>
        <authorList>
            <person name="Sun Z."/>
            <person name="Zhong Z."/>
            <person name="Liu W."/>
            <person name="Zhang W."/>
            <person name="Zhang H."/>
        </authorList>
    </citation>
    <scope>NUCLEOTIDE SEQUENCE [LARGE SCALE GENOMIC DNA]</scope>
    <source>
        <strain evidence="2 3">JCM 16395</strain>
    </source>
</reference>
<evidence type="ECO:0000313" key="3">
    <source>
        <dbReference type="Proteomes" id="UP000218181"/>
    </source>
</evidence>
<name>A0A2A5RKR8_9LACT</name>
<dbReference type="Pfam" id="PF21626">
    <property type="entry name" value="TetR-C_39"/>
    <property type="match status" value="1"/>
</dbReference>